<dbReference type="Proteomes" id="UP000049023">
    <property type="component" value="Unassembled WGS sequence"/>
</dbReference>
<gene>
    <name evidence="1" type="ORF">ERS027661_04394</name>
</gene>
<dbReference type="AlphaFoldDB" id="A0A655AJG1"/>
<organism evidence="1 2">
    <name type="scientific">Mycobacterium tuberculosis</name>
    <dbReference type="NCBI Taxonomy" id="1773"/>
    <lineage>
        <taxon>Bacteria</taxon>
        <taxon>Bacillati</taxon>
        <taxon>Actinomycetota</taxon>
        <taxon>Actinomycetes</taxon>
        <taxon>Mycobacteriales</taxon>
        <taxon>Mycobacteriaceae</taxon>
        <taxon>Mycobacterium</taxon>
        <taxon>Mycobacterium tuberculosis complex</taxon>
    </lineage>
</organism>
<evidence type="ECO:0000313" key="2">
    <source>
        <dbReference type="Proteomes" id="UP000049023"/>
    </source>
</evidence>
<proteinExistence type="predicted"/>
<evidence type="ECO:0000313" key="1">
    <source>
        <dbReference type="EMBL" id="CKT46505.1"/>
    </source>
</evidence>
<sequence length="49" mass="5240">MLHAFASKLPNQKLPFGVVPNTVGARGSDVIIEGITRGVTISLDEFKQS</sequence>
<accession>A0A655AJG1</accession>
<name>A0A655AJG1_MYCTX</name>
<protein>
    <submittedName>
        <fullName evidence="1">Probable conserved exported protein</fullName>
    </submittedName>
</protein>
<reference evidence="1 2" key="1">
    <citation type="submission" date="2015-03" db="EMBL/GenBank/DDBJ databases">
        <authorList>
            <consortium name="Pathogen Informatics"/>
        </authorList>
    </citation>
    <scope>NUCLEOTIDE SEQUENCE [LARGE SCALE GENOMIC DNA]</scope>
    <source>
        <strain evidence="1 2">Bir 187</strain>
    </source>
</reference>
<dbReference type="EMBL" id="CNFU01001478">
    <property type="protein sequence ID" value="CKT46505.1"/>
    <property type="molecule type" value="Genomic_DNA"/>
</dbReference>